<feature type="transmembrane region" description="Helical" evidence="1">
    <location>
        <begin position="30"/>
        <end position="54"/>
    </location>
</feature>
<organism evidence="2">
    <name type="scientific">Arundo donax</name>
    <name type="common">Giant reed</name>
    <name type="synonym">Donax arundinaceus</name>
    <dbReference type="NCBI Taxonomy" id="35708"/>
    <lineage>
        <taxon>Eukaryota</taxon>
        <taxon>Viridiplantae</taxon>
        <taxon>Streptophyta</taxon>
        <taxon>Embryophyta</taxon>
        <taxon>Tracheophyta</taxon>
        <taxon>Spermatophyta</taxon>
        <taxon>Magnoliopsida</taxon>
        <taxon>Liliopsida</taxon>
        <taxon>Poales</taxon>
        <taxon>Poaceae</taxon>
        <taxon>PACMAD clade</taxon>
        <taxon>Arundinoideae</taxon>
        <taxon>Arundineae</taxon>
        <taxon>Arundo</taxon>
    </lineage>
</organism>
<dbReference type="AlphaFoldDB" id="A0A0A9FEB8"/>
<dbReference type="EMBL" id="GBRH01186501">
    <property type="protein sequence ID" value="JAE11395.1"/>
    <property type="molecule type" value="Transcribed_RNA"/>
</dbReference>
<keyword evidence="1" id="KW-0812">Transmembrane</keyword>
<sequence length="55" mass="6296">MLAYQVSSFTDNSSFPELVSYYSNLHLCAYATYLAHIPVLFTLLRYLSIAACVWK</sequence>
<accession>A0A0A9FEB8</accession>
<name>A0A0A9FEB8_ARUDO</name>
<evidence type="ECO:0000313" key="2">
    <source>
        <dbReference type="EMBL" id="JAE11395.1"/>
    </source>
</evidence>
<protein>
    <submittedName>
        <fullName evidence="2">Uncharacterized protein</fullName>
    </submittedName>
</protein>
<proteinExistence type="predicted"/>
<keyword evidence="1" id="KW-0472">Membrane</keyword>
<evidence type="ECO:0000256" key="1">
    <source>
        <dbReference type="SAM" id="Phobius"/>
    </source>
</evidence>
<reference evidence="2" key="2">
    <citation type="journal article" date="2015" name="Data Brief">
        <title>Shoot transcriptome of the giant reed, Arundo donax.</title>
        <authorList>
            <person name="Barrero R.A."/>
            <person name="Guerrero F.D."/>
            <person name="Moolhuijzen P."/>
            <person name="Goolsby J.A."/>
            <person name="Tidwell J."/>
            <person name="Bellgard S.E."/>
            <person name="Bellgard M.I."/>
        </authorList>
    </citation>
    <scope>NUCLEOTIDE SEQUENCE</scope>
    <source>
        <tissue evidence="2">Shoot tissue taken approximately 20 cm above the soil surface</tissue>
    </source>
</reference>
<keyword evidence="1" id="KW-1133">Transmembrane helix</keyword>
<reference evidence="2" key="1">
    <citation type="submission" date="2014-09" db="EMBL/GenBank/DDBJ databases">
        <authorList>
            <person name="Magalhaes I.L.F."/>
            <person name="Oliveira U."/>
            <person name="Santos F.R."/>
            <person name="Vidigal T.H.D.A."/>
            <person name="Brescovit A.D."/>
            <person name="Santos A.J."/>
        </authorList>
    </citation>
    <scope>NUCLEOTIDE SEQUENCE</scope>
    <source>
        <tissue evidence="2">Shoot tissue taken approximately 20 cm above the soil surface</tissue>
    </source>
</reference>